<keyword evidence="1" id="KW-0812">Transmembrane</keyword>
<reference evidence="2" key="1">
    <citation type="journal article" date="2023" name="Comput. Struct. Biotechnol. J.">
        <title>Discovery of a novel marine Bacteroidetes with a rich repertoire of carbohydrate-active enzymes.</title>
        <authorList>
            <person name="Chen B."/>
            <person name="Liu G."/>
            <person name="Chen Q."/>
            <person name="Wang H."/>
            <person name="Liu L."/>
            <person name="Tang K."/>
        </authorList>
    </citation>
    <scope>NUCLEOTIDE SEQUENCE</scope>
    <source>
        <strain evidence="2">TK19036</strain>
    </source>
</reference>
<feature type="transmembrane region" description="Helical" evidence="1">
    <location>
        <begin position="12"/>
        <end position="30"/>
    </location>
</feature>
<accession>A0AA49GPE9</accession>
<dbReference type="EMBL" id="CP120682">
    <property type="protein sequence ID" value="WKN38542.1"/>
    <property type="molecule type" value="Genomic_DNA"/>
</dbReference>
<reference evidence="2" key="2">
    <citation type="journal article" date="2024" name="Antonie Van Leeuwenhoek">
        <title>Roseihalotalea indica gen. nov., sp. nov., a halophilic Bacteroidetes from mesopelagic Southwest Indian Ocean with higher carbohydrate metabolic potential.</title>
        <authorList>
            <person name="Chen B."/>
            <person name="Zhang M."/>
            <person name="Lin D."/>
            <person name="Ye J."/>
            <person name="Tang K."/>
        </authorList>
    </citation>
    <scope>NUCLEOTIDE SEQUENCE</scope>
    <source>
        <strain evidence="2">TK19036</strain>
    </source>
</reference>
<evidence type="ECO:0000256" key="1">
    <source>
        <dbReference type="SAM" id="Phobius"/>
    </source>
</evidence>
<dbReference type="AlphaFoldDB" id="A0AA49GPE9"/>
<protein>
    <submittedName>
        <fullName evidence="2">Uncharacterized protein</fullName>
    </submittedName>
</protein>
<keyword evidence="1" id="KW-1133">Transmembrane helix</keyword>
<organism evidence="2">
    <name type="scientific">Roseihalotalea indica</name>
    <dbReference type="NCBI Taxonomy" id="2867963"/>
    <lineage>
        <taxon>Bacteria</taxon>
        <taxon>Pseudomonadati</taxon>
        <taxon>Bacteroidota</taxon>
        <taxon>Cytophagia</taxon>
        <taxon>Cytophagales</taxon>
        <taxon>Catalimonadaceae</taxon>
        <taxon>Roseihalotalea</taxon>
    </lineage>
</organism>
<proteinExistence type="predicted"/>
<evidence type="ECO:0000313" key="2">
    <source>
        <dbReference type="EMBL" id="WKN38542.1"/>
    </source>
</evidence>
<name>A0AA49GPE9_9BACT</name>
<sequence>MSQTPITFKKILGWIWTGLFTLFYPIIIGFSLLFVGLVWVFSTLSWGLSWLIMKIRPHREEEETSSAAPSWQSFFSADNFRIERLLKEEIMFGPAYYRLRAISNDTPSNIESFTKAFFGDFKYPCFDGVLLQKFNTVIPKELPDFDLVFLNLKTGQLKYIETIKSFSWRVEEQGRGVIISWQDGKEPFELRLTQEQLVHA</sequence>
<gene>
    <name evidence="2" type="ORF">K4G66_07475</name>
</gene>
<keyword evidence="1" id="KW-0472">Membrane</keyword>